<dbReference type="Proteomes" id="UP000184749">
    <property type="component" value="Plasmid pRgalIE4872d"/>
</dbReference>
<keyword evidence="1" id="KW-0614">Plasmid</keyword>
<name>A0A1L5NXU3_9HYPH</name>
<dbReference type="EMBL" id="CP017105">
    <property type="protein sequence ID" value="APO72689.1"/>
    <property type="molecule type" value="Genomic_DNA"/>
</dbReference>
<reference evidence="1 2" key="1">
    <citation type="submission" date="2016-09" db="EMBL/GenBank/DDBJ databases">
        <title>The complete genome sequences of Rhizobium gallicum, symbiovars gallicum and phaseoli, symbionts associated to common bean (Phaseolus vulgaris).</title>
        <authorList>
            <person name="Bustos P."/>
            <person name="Santamaria R.I."/>
            <person name="Perez-Carrascal O.M."/>
            <person name="Juarez S."/>
            <person name="Lozano L."/>
            <person name="Martinez-Flores I."/>
            <person name="Martinez-Romero E."/>
            <person name="Cevallos M."/>
            <person name="Romero D."/>
            <person name="Davila G."/>
            <person name="Gonzalez V."/>
        </authorList>
    </citation>
    <scope>NUCLEOTIDE SEQUENCE [LARGE SCALE GENOMIC DNA]</scope>
    <source>
        <strain evidence="1 2">IE4872</strain>
        <plasmid evidence="2">prgalie4872d</plasmid>
    </source>
</reference>
<dbReference type="AlphaFoldDB" id="A0A1L5NXU3"/>
<sequence length="70" mass="7732">MKERRDIRNISAIRPPCTGRPLQNVALNACNTLTEETVNGRTIDVKIGNVDVLAVTTNVWESMSCSKRSS</sequence>
<evidence type="ECO:0000313" key="2">
    <source>
        <dbReference type="Proteomes" id="UP000184749"/>
    </source>
</evidence>
<protein>
    <submittedName>
        <fullName evidence="1">Uncharacterized protein</fullName>
    </submittedName>
</protein>
<proteinExistence type="predicted"/>
<accession>A0A1L5NXU3</accession>
<organism evidence="1 2">
    <name type="scientific">Rhizobium gallicum</name>
    <dbReference type="NCBI Taxonomy" id="56730"/>
    <lineage>
        <taxon>Bacteria</taxon>
        <taxon>Pseudomonadati</taxon>
        <taxon>Pseudomonadota</taxon>
        <taxon>Alphaproteobacteria</taxon>
        <taxon>Hyphomicrobiales</taxon>
        <taxon>Rhizobiaceae</taxon>
        <taxon>Rhizobium/Agrobacterium group</taxon>
        <taxon>Rhizobium</taxon>
    </lineage>
</organism>
<gene>
    <name evidence="1" type="ORF">IE4872_PD02177</name>
</gene>
<geneLocation type="plasmid" evidence="2">
    <name>prgalie4872d</name>
</geneLocation>
<evidence type="ECO:0000313" key="1">
    <source>
        <dbReference type="EMBL" id="APO72689.1"/>
    </source>
</evidence>